<gene>
    <name evidence="2" type="primary">piuB</name>
    <name evidence="2" type="ORF">AA415_02545</name>
</gene>
<dbReference type="STRING" id="46506.AA415_02545"/>
<comment type="caution">
    <text evidence="2">The sequence shown here is derived from an EMBL/GenBank/DDBJ whole genome shotgun (WGS) entry which is preliminary data.</text>
</comment>
<evidence type="ECO:0000256" key="1">
    <source>
        <dbReference type="SAM" id="Phobius"/>
    </source>
</evidence>
<dbReference type="EMBL" id="LRGC01000014">
    <property type="protein sequence ID" value="KWR53248.1"/>
    <property type="molecule type" value="Genomic_DNA"/>
</dbReference>
<sequence length="366" mass="41200">MKKAFRKIHLWLSVPFGLIITVICFSGAALVFEDEVMELCRRDLYYVEKVSGAPLPVEYLIEKVSETLPDGVAVTGISISSDAERACRVSLSKPRRASVYVDQYTGEVKGRYERAPFFLTMFRLHRWLLDSMKPDGGIFWGKMVVGVSTLMFVFVLVSGIVIWWPRTKKALKNSLKIVADKGRLRFWHDLHVAGGMYVLILLLAMALTGLTWSFPWYRAGFYKVFGVEAKQGTGHHDAPQAAAISYVCWQQVYEELKERNDGYKQITVSNGSATVSFERFGNQRASDRYTFNPSNGEITGTALYKDANASGKIRGWIYSVHVGSWGGMFTRVLTFIAALLGGTLPLTGYYLWIRRIGRKAKAAPNR</sequence>
<feature type="transmembrane region" description="Helical" evidence="1">
    <location>
        <begin position="332"/>
        <end position="352"/>
    </location>
</feature>
<keyword evidence="1" id="KW-1133">Transmembrane helix</keyword>
<dbReference type="AlphaFoldDB" id="A0A120A1A3"/>
<keyword evidence="1" id="KW-0812">Transmembrane</keyword>
<evidence type="ECO:0000313" key="2">
    <source>
        <dbReference type="EMBL" id="KWR53248.1"/>
    </source>
</evidence>
<dbReference type="RefSeq" id="WP_060386226.1">
    <property type="nucleotide sequence ID" value="NZ_LRGC01000014.1"/>
</dbReference>
<feature type="transmembrane region" description="Helical" evidence="1">
    <location>
        <begin position="12"/>
        <end position="32"/>
    </location>
</feature>
<proteinExistence type="predicted"/>
<dbReference type="Proteomes" id="UP000056419">
    <property type="component" value="Unassembled WGS sequence"/>
</dbReference>
<dbReference type="PANTHER" id="PTHR34219:SF3">
    <property type="entry name" value="BLL7967 PROTEIN"/>
    <property type="match status" value="1"/>
</dbReference>
<dbReference type="PATRIC" id="fig|46506.5.peg.2735"/>
<accession>A0A120A1A3</accession>
<feature type="transmembrane region" description="Helical" evidence="1">
    <location>
        <begin position="186"/>
        <end position="207"/>
    </location>
</feature>
<dbReference type="Pfam" id="PF03929">
    <property type="entry name" value="PepSY_TM"/>
    <property type="match status" value="1"/>
</dbReference>
<evidence type="ECO:0000313" key="3">
    <source>
        <dbReference type="Proteomes" id="UP000056419"/>
    </source>
</evidence>
<dbReference type="InterPro" id="IPR005625">
    <property type="entry name" value="PepSY-ass_TM"/>
</dbReference>
<organism evidence="2 3">
    <name type="scientific">Bacteroides stercoris</name>
    <dbReference type="NCBI Taxonomy" id="46506"/>
    <lineage>
        <taxon>Bacteria</taxon>
        <taxon>Pseudomonadati</taxon>
        <taxon>Bacteroidota</taxon>
        <taxon>Bacteroidia</taxon>
        <taxon>Bacteroidales</taxon>
        <taxon>Bacteroidaceae</taxon>
        <taxon>Bacteroides</taxon>
    </lineage>
</organism>
<name>A0A120A1A3_BACSE</name>
<feature type="transmembrane region" description="Helical" evidence="1">
    <location>
        <begin position="138"/>
        <end position="165"/>
    </location>
</feature>
<keyword evidence="1" id="KW-0472">Membrane</keyword>
<dbReference type="PANTHER" id="PTHR34219">
    <property type="entry name" value="IRON-REGULATED INNER MEMBRANE PROTEIN-RELATED"/>
    <property type="match status" value="1"/>
</dbReference>
<reference evidence="2 3" key="1">
    <citation type="journal article" date="2016" name="BMC Genomics">
        <title>Type VI secretion systems of human gut Bacteroidales segregate into three genetic architectures, two of which are contained on mobile genetic elements.</title>
        <authorList>
            <person name="Coyne M.J."/>
            <person name="Roelofs K.G."/>
            <person name="Comstock L.E."/>
        </authorList>
    </citation>
    <scope>NUCLEOTIDE SEQUENCE [LARGE SCALE GENOMIC DNA]</scope>
    <source>
        <strain evidence="2 3">CL09T03C01</strain>
    </source>
</reference>
<keyword evidence="3" id="KW-1185">Reference proteome</keyword>
<protein>
    <submittedName>
        <fullName evidence="2">Putative iron-regulated membrane protein</fullName>
    </submittedName>
</protein>